<name>A0ACB1ABX8_MELEN</name>
<organism evidence="1 2">
    <name type="scientific">Meloidogyne enterolobii</name>
    <name type="common">Root-knot nematode worm</name>
    <name type="synonym">Meloidogyne mayaguensis</name>
    <dbReference type="NCBI Taxonomy" id="390850"/>
    <lineage>
        <taxon>Eukaryota</taxon>
        <taxon>Metazoa</taxon>
        <taxon>Ecdysozoa</taxon>
        <taxon>Nematoda</taxon>
        <taxon>Chromadorea</taxon>
        <taxon>Rhabditida</taxon>
        <taxon>Tylenchina</taxon>
        <taxon>Tylenchomorpha</taxon>
        <taxon>Tylenchoidea</taxon>
        <taxon>Meloidogynidae</taxon>
        <taxon>Meloidogyninae</taxon>
        <taxon>Meloidogyne</taxon>
    </lineage>
</organism>
<protein>
    <submittedName>
        <fullName evidence="1">Uncharacterized protein</fullName>
    </submittedName>
</protein>
<comment type="caution">
    <text evidence="1">The sequence shown here is derived from an EMBL/GenBank/DDBJ whole genome shotgun (WGS) entry which is preliminary data.</text>
</comment>
<dbReference type="Proteomes" id="UP001497535">
    <property type="component" value="Unassembled WGS sequence"/>
</dbReference>
<keyword evidence="2" id="KW-1185">Reference proteome</keyword>
<reference evidence="1" key="1">
    <citation type="submission" date="2023-11" db="EMBL/GenBank/DDBJ databases">
        <authorList>
            <person name="Poullet M."/>
        </authorList>
    </citation>
    <scope>NUCLEOTIDE SEQUENCE</scope>
    <source>
        <strain evidence="1">E1834</strain>
    </source>
</reference>
<sequence length="192" mass="22280">MVIVRCWLEQLFNCAFESAVFQNIIFNPEMLNLLFDNEQFHVQKIAIGTSNITLGNFVNFGLNRFAISDIFALGDPDISEQHTDILFNIIKNEGKKLPQTSLGIFNKFSRLYNLVIEYITTSKDISKMVPSIGLVYESLENCKLPKKAKIIKTNGDFTKYEIVNIYNPKLKFLVWFDKLRTVFYVNIKKMEE</sequence>
<evidence type="ECO:0000313" key="1">
    <source>
        <dbReference type="EMBL" id="CAK5087638.1"/>
    </source>
</evidence>
<gene>
    <name evidence="1" type="ORF">MENTE1834_LOCUS35249</name>
</gene>
<dbReference type="EMBL" id="CAVMJV010000067">
    <property type="protein sequence ID" value="CAK5087638.1"/>
    <property type="molecule type" value="Genomic_DNA"/>
</dbReference>
<accession>A0ACB1ABX8</accession>
<evidence type="ECO:0000313" key="2">
    <source>
        <dbReference type="Proteomes" id="UP001497535"/>
    </source>
</evidence>
<proteinExistence type="predicted"/>